<protein>
    <submittedName>
        <fullName evidence="3">EDD domain protein, DegV family</fullName>
    </submittedName>
</protein>
<accession>A0A1M6SFS8</accession>
<dbReference type="GO" id="GO:0008289">
    <property type="term" value="F:lipid binding"/>
    <property type="evidence" value="ECO:0007669"/>
    <property type="project" value="UniProtKB-KW"/>
</dbReference>
<dbReference type="Gene3D" id="3.40.50.10170">
    <property type="match status" value="1"/>
</dbReference>
<dbReference type="AlphaFoldDB" id="A0A1M6SFS8"/>
<evidence type="ECO:0000256" key="2">
    <source>
        <dbReference type="ARBA" id="ARBA00023121"/>
    </source>
</evidence>
<dbReference type="PROSITE" id="PS51482">
    <property type="entry name" value="DEGV"/>
    <property type="match status" value="1"/>
</dbReference>
<comment type="function">
    <text evidence="1">May bind long-chain fatty acids, such as palmitate, and may play a role in lipid transport or fatty acid metabolism.</text>
</comment>
<dbReference type="InterPro" id="IPR003797">
    <property type="entry name" value="DegV"/>
</dbReference>
<evidence type="ECO:0000313" key="3">
    <source>
        <dbReference type="EMBL" id="SHK43348.1"/>
    </source>
</evidence>
<evidence type="ECO:0000256" key="1">
    <source>
        <dbReference type="ARBA" id="ARBA00003238"/>
    </source>
</evidence>
<dbReference type="SUPFAM" id="SSF82549">
    <property type="entry name" value="DAK1/DegV-like"/>
    <property type="match status" value="1"/>
</dbReference>
<reference evidence="4" key="1">
    <citation type="submission" date="2016-11" db="EMBL/GenBank/DDBJ databases">
        <authorList>
            <person name="Varghese N."/>
            <person name="Submissions S."/>
        </authorList>
    </citation>
    <scope>NUCLEOTIDE SEQUENCE [LARGE SCALE GENOMIC DNA]</scope>
    <source>
        <strain evidence="4">DSM 15212 / CIP 107654 / DViRD3</strain>
    </source>
</reference>
<dbReference type="PANTHER" id="PTHR33434:SF3">
    <property type="entry name" value="DEGV DOMAIN-CONTAINING PROTEIN YITS"/>
    <property type="match status" value="1"/>
</dbReference>
<gene>
    <name evidence="3" type="ORF">SAMN02745912_03296</name>
</gene>
<keyword evidence="4" id="KW-1185">Reference proteome</keyword>
<dbReference type="EMBL" id="FRAG01000060">
    <property type="protein sequence ID" value="SHK43348.1"/>
    <property type="molecule type" value="Genomic_DNA"/>
</dbReference>
<name>A0A1M6SFS8_PARC5</name>
<keyword evidence="2" id="KW-0446">Lipid-binding</keyword>
<dbReference type="PANTHER" id="PTHR33434">
    <property type="entry name" value="DEGV DOMAIN-CONTAINING PROTEIN DR_1986-RELATED"/>
    <property type="match status" value="1"/>
</dbReference>
<dbReference type="STRING" id="1121301.SAMN02745912_03296"/>
<proteinExistence type="predicted"/>
<dbReference type="OrthoDB" id="9781230at2"/>
<dbReference type="Pfam" id="PF02645">
    <property type="entry name" value="DegV"/>
    <property type="match status" value="1"/>
</dbReference>
<dbReference type="Proteomes" id="UP000184465">
    <property type="component" value="Unassembled WGS sequence"/>
</dbReference>
<sequence>MDDIVKKYNIKILPLKVVYSHEEEYRDRVEITPEDIYERFDKAIPTTSLPSSEDTFNLFRKLEEEGYTHVIVTTIPTDLSGTMNIIRNVSKDFKNMVFELIDSKALNMGLGFPVLQGVVGLEWQDQRKK</sequence>
<dbReference type="InterPro" id="IPR050270">
    <property type="entry name" value="DegV_domain_contain"/>
</dbReference>
<evidence type="ECO:0000313" key="4">
    <source>
        <dbReference type="Proteomes" id="UP000184465"/>
    </source>
</evidence>
<organism evidence="3 4">
    <name type="scientific">Paramaledivibacter caminithermalis (strain DSM 15212 / CIP 107654 / DViRD3)</name>
    <name type="common">Clostridium caminithermale</name>
    <dbReference type="NCBI Taxonomy" id="1121301"/>
    <lineage>
        <taxon>Bacteria</taxon>
        <taxon>Bacillati</taxon>
        <taxon>Bacillota</taxon>
        <taxon>Clostridia</taxon>
        <taxon>Peptostreptococcales</taxon>
        <taxon>Caminicellaceae</taxon>
        <taxon>Paramaledivibacter</taxon>
    </lineage>
</organism>